<feature type="compositionally biased region" description="Acidic residues" evidence="2">
    <location>
        <begin position="296"/>
        <end position="307"/>
    </location>
</feature>
<feature type="compositionally biased region" description="Basic residues" evidence="2">
    <location>
        <begin position="988"/>
        <end position="997"/>
    </location>
</feature>
<protein>
    <submittedName>
        <fullName evidence="7">Cilia- and flagella-associated protein 74</fullName>
    </submittedName>
</protein>
<dbReference type="PANTHER" id="PTHR22538">
    <property type="entry name" value="CILIA- AND FLAGELLA-ASSOCIATED PROTEIN 74"/>
    <property type="match status" value="1"/>
</dbReference>
<dbReference type="PANTHER" id="PTHR22538:SF0">
    <property type="entry name" value="CILIA- AND FLAGELLA-ASSOCIATED PROTEIN 74"/>
    <property type="match status" value="1"/>
</dbReference>
<feature type="domain" description="CFAP74 second Ig-like" evidence="3">
    <location>
        <begin position="471"/>
        <end position="651"/>
    </location>
</feature>
<dbReference type="Pfam" id="PF24798">
    <property type="entry name" value="Ig-CFAP74_4th"/>
    <property type="match status" value="1"/>
</dbReference>
<dbReference type="InterPro" id="IPR056310">
    <property type="entry name" value="Ig-CFAP74_4th"/>
</dbReference>
<keyword evidence="7" id="KW-0969">Cilium</keyword>
<proteinExistence type="predicted"/>
<gene>
    <name evidence="7" type="primary">cfap74</name>
</gene>
<dbReference type="Gene3D" id="2.60.40.10">
    <property type="entry name" value="Immunoglobulins"/>
    <property type="match status" value="6"/>
</dbReference>
<organism evidence="6 7">
    <name type="scientific">Chanos chanos</name>
    <name type="common">Milkfish</name>
    <name type="synonym">Mugil chanos</name>
    <dbReference type="NCBI Taxonomy" id="29144"/>
    <lineage>
        <taxon>Eukaryota</taxon>
        <taxon>Metazoa</taxon>
        <taxon>Chordata</taxon>
        <taxon>Craniata</taxon>
        <taxon>Vertebrata</taxon>
        <taxon>Euteleostomi</taxon>
        <taxon>Actinopterygii</taxon>
        <taxon>Neopterygii</taxon>
        <taxon>Teleostei</taxon>
        <taxon>Ostariophysi</taxon>
        <taxon>Gonorynchiformes</taxon>
        <taxon>Chanidae</taxon>
        <taxon>Chanos</taxon>
    </lineage>
</organism>
<dbReference type="InParanoid" id="A0A6J2W6P1"/>
<keyword evidence="1" id="KW-0175">Coiled coil</keyword>
<keyword evidence="7" id="KW-0966">Cell projection</keyword>
<dbReference type="Pfam" id="PF24771">
    <property type="entry name" value="Ig_CFAP74_1st"/>
    <property type="match status" value="1"/>
</dbReference>
<keyword evidence="7" id="KW-0282">Flagellum</keyword>
<dbReference type="Proteomes" id="UP000504632">
    <property type="component" value="Chromosome 9"/>
</dbReference>
<dbReference type="CTD" id="85452"/>
<accession>A0A6J2W6P1</accession>
<feature type="region of interest" description="Disordered" evidence="2">
    <location>
        <begin position="977"/>
        <end position="1034"/>
    </location>
</feature>
<feature type="domain" description="CFAP74 third Ig-like" evidence="4">
    <location>
        <begin position="655"/>
        <end position="767"/>
    </location>
</feature>
<feature type="region of interest" description="Disordered" evidence="2">
    <location>
        <begin position="268"/>
        <end position="307"/>
    </location>
</feature>
<evidence type="ECO:0000259" key="4">
    <source>
        <dbReference type="Pfam" id="PF24778"/>
    </source>
</evidence>
<dbReference type="InterPro" id="IPR056307">
    <property type="entry name" value="Ig-CFAP74_3rd"/>
</dbReference>
<dbReference type="InterPro" id="IPR056306">
    <property type="entry name" value="Ig-CFAP74_2nd"/>
</dbReference>
<keyword evidence="6" id="KW-1185">Reference proteome</keyword>
<dbReference type="RefSeq" id="XP_030641105.1">
    <property type="nucleotide sequence ID" value="XM_030785245.1"/>
</dbReference>
<evidence type="ECO:0000313" key="7">
    <source>
        <dbReference type="RefSeq" id="XP_030641105.1"/>
    </source>
</evidence>
<feature type="domain" description="CFAP74 fourth Ig-like" evidence="5">
    <location>
        <begin position="773"/>
        <end position="867"/>
    </location>
</feature>
<evidence type="ECO:0000256" key="2">
    <source>
        <dbReference type="SAM" id="MobiDB-lite"/>
    </source>
</evidence>
<evidence type="ECO:0000259" key="5">
    <source>
        <dbReference type="Pfam" id="PF24798"/>
    </source>
</evidence>
<dbReference type="OrthoDB" id="545169at2759"/>
<dbReference type="InterPro" id="IPR013783">
    <property type="entry name" value="Ig-like_fold"/>
</dbReference>
<feature type="coiled-coil region" evidence="1">
    <location>
        <begin position="78"/>
        <end position="220"/>
    </location>
</feature>
<dbReference type="Pfam" id="PF24778">
    <property type="entry name" value="Ig-CFAP74_3rd"/>
    <property type="match status" value="1"/>
</dbReference>
<dbReference type="Pfam" id="PF24770">
    <property type="entry name" value="Ig-CFAP74_2"/>
    <property type="match status" value="1"/>
</dbReference>
<evidence type="ECO:0000313" key="6">
    <source>
        <dbReference type="Proteomes" id="UP000504632"/>
    </source>
</evidence>
<name>A0A6J2W6P1_CHACN</name>
<dbReference type="GeneID" id="115821416"/>
<reference evidence="7" key="1">
    <citation type="submission" date="2025-08" db="UniProtKB">
        <authorList>
            <consortium name="RefSeq"/>
        </authorList>
    </citation>
    <scope>IDENTIFICATION</scope>
</reference>
<evidence type="ECO:0000256" key="1">
    <source>
        <dbReference type="SAM" id="Coils"/>
    </source>
</evidence>
<sequence>MFMLGKNLHQLDSSYKQKELNVLIANAAMFRLQAVHKYVCLELQGREDLEAHISVVLKEHKFELCWAETELGRTHSPRQELEQEEQNFMARQEKESRRMQIEKNAIKRARQQAMRARMKQEEALQEQAKLHEKRLEQAMASKMKADVYLKQTLNKIYQKETEEEEKRKEVLKKRLDAAMSLKANIAANRETLRARLAREKAHAQKQREEEKGKLESLQAEGMYRMKLLYQQKKRDEIDKMKQKFDENHRNRWKGIVSKLLLEEERHKREESLLFPPVPSKSKKTLTSERSDVSSSLDEEEDTEEDLGLQETLAQSEFTGLWDQKPRAYTSTQDQETLPSILKLDKATLLSPAKKSVSGKEFKSQAFLSKPKVIHFKNFDVGKTYKKKAVLTNVTDATNYCQLLGVSENLADFVSIIFEPPGPVSPGLTCQLEAVFTPMINEDLDGEVQFQSATGPFSVVVKCSKKTCNMVVDSSFIDFGAHVVGQTISRTITLTNRGAMGTHYTLVPISSNPSQLQGISQHSSISSQVPADVSSAEICDLQNNAVPQESGGATHTLLSLSACATHVSVEADGAGSGPEVSLTEENNSKESCYPSEINIGEITEGEVGPFASVKIPVVFTPTIPGEAYLDLRILFSQSDCDPVVVNMRGEAVAALVWVSRPNIDLKVCLFDRPCGDLIEVHSRANRSLKLTFKVCKELKNHLEILPKSGHIQARSSFKAKLKFKPRCTLPEDAKNFFDKETCVLEVPLTIQVRDQVQPVRFTLHGIVTTSDLEFDCTKVDFGHCSIYGSVKRTVRLTNRCLLPQDFGFLHIPEFMDVQPGDGFGTILPQQTLEIDLIFSPPKAGEFKFQLNCKSGINRDFMLSCYGIGVHPPLVLSDSLVKFKATAVGDKCTVVLFVVNSHTSADEFSDSVPRIGNGPIAPVGPRLFSFVVPENSEISVSPTSGLVLPGKRCLVQVTFSPSLSDNVIRAEALRLKLKRKKELPNENHAQHKVKEKKRPSSNQASGKQRVKESSKVPETPRNVSPHKAPSPDDIHKDSDEYAAAKASLHRSFTRRFTSYAIPCFVSDVYTTNKGDTEEPTFSPYNTLHLELHCPAVTPSLVVTSDNGRTHVDFGRVLVGERVLKRVSVQNISEEPVELTSSVLDLSEVFLLVNALRPLSPGHTHTLVLAFTPAKGKKYRENLQLRCSKMNLELTLCGEGIEPIITCSHPGELMDFGFVLEKDICSQVFQLQNTCSLPVRFQVLLASLSPFKHSDPQQLPILYSIYTRSQRAVGTQNHSGMCVFSVSPVGGTIPPGKTQDLTVSFSPDHESTLYSDILTVELMNKQTVCVLDLKGTAWRNPMFVSGGDPLNTQTEFDTHHPLLMGTSSVKAHTEVEKLPIPVLVTLRSVCSEGLVCPAQRELEVGFIRTSQPVTKKNVEFYWENLSALQSKGFSVKPTKGSVDAGQTRTITVTWTPPRGLKPLEVVQSCAALTLKGEETEVYNVTLMALVSPHRR</sequence>
<evidence type="ECO:0000259" key="3">
    <source>
        <dbReference type="Pfam" id="PF24770"/>
    </source>
</evidence>